<dbReference type="Proteomes" id="UP000265520">
    <property type="component" value="Unassembled WGS sequence"/>
</dbReference>
<evidence type="ECO:0000256" key="1">
    <source>
        <dbReference type="SAM" id="MobiDB-lite"/>
    </source>
</evidence>
<evidence type="ECO:0000313" key="2">
    <source>
        <dbReference type="EMBL" id="MCI90206.1"/>
    </source>
</evidence>
<name>A0A392VPC7_9FABA</name>
<sequence>MRHDNVRLLEASRQEPNSHRNERDPEAVQ</sequence>
<organism evidence="2 3">
    <name type="scientific">Trifolium medium</name>
    <dbReference type="NCBI Taxonomy" id="97028"/>
    <lineage>
        <taxon>Eukaryota</taxon>
        <taxon>Viridiplantae</taxon>
        <taxon>Streptophyta</taxon>
        <taxon>Embryophyta</taxon>
        <taxon>Tracheophyta</taxon>
        <taxon>Spermatophyta</taxon>
        <taxon>Magnoliopsida</taxon>
        <taxon>eudicotyledons</taxon>
        <taxon>Gunneridae</taxon>
        <taxon>Pentapetalae</taxon>
        <taxon>rosids</taxon>
        <taxon>fabids</taxon>
        <taxon>Fabales</taxon>
        <taxon>Fabaceae</taxon>
        <taxon>Papilionoideae</taxon>
        <taxon>50 kb inversion clade</taxon>
        <taxon>NPAAA clade</taxon>
        <taxon>Hologalegina</taxon>
        <taxon>IRL clade</taxon>
        <taxon>Trifolieae</taxon>
        <taxon>Trifolium</taxon>
    </lineage>
</organism>
<keyword evidence="3" id="KW-1185">Reference proteome</keyword>
<evidence type="ECO:0000313" key="3">
    <source>
        <dbReference type="Proteomes" id="UP000265520"/>
    </source>
</evidence>
<accession>A0A392VPC7</accession>
<comment type="caution">
    <text evidence="2">The sequence shown here is derived from an EMBL/GenBank/DDBJ whole genome shotgun (WGS) entry which is preliminary data.</text>
</comment>
<dbReference type="AlphaFoldDB" id="A0A392VPC7"/>
<reference evidence="2 3" key="1">
    <citation type="journal article" date="2018" name="Front. Plant Sci.">
        <title>Red Clover (Trifolium pratense) and Zigzag Clover (T. medium) - A Picture of Genomic Similarities and Differences.</title>
        <authorList>
            <person name="Dluhosova J."/>
            <person name="Istvanek J."/>
            <person name="Nedelnik J."/>
            <person name="Repkova J."/>
        </authorList>
    </citation>
    <scope>NUCLEOTIDE SEQUENCE [LARGE SCALE GENOMIC DNA]</scope>
    <source>
        <strain evidence="3">cv. 10/8</strain>
        <tissue evidence="2">Leaf</tissue>
    </source>
</reference>
<feature type="region of interest" description="Disordered" evidence="1">
    <location>
        <begin position="1"/>
        <end position="29"/>
    </location>
</feature>
<protein>
    <submittedName>
        <fullName evidence="2">Uncharacterized protein</fullName>
    </submittedName>
</protein>
<dbReference type="EMBL" id="LXQA011237943">
    <property type="protein sequence ID" value="MCI90206.1"/>
    <property type="molecule type" value="Genomic_DNA"/>
</dbReference>
<proteinExistence type="predicted"/>
<feature type="non-terminal residue" evidence="2">
    <location>
        <position position="29"/>
    </location>
</feature>